<dbReference type="STRING" id="436017.A4RY18"/>
<dbReference type="Proteomes" id="UP000001568">
    <property type="component" value="Chromosome 5"/>
</dbReference>
<feature type="compositionally biased region" description="Polar residues" evidence="2">
    <location>
        <begin position="246"/>
        <end position="260"/>
    </location>
</feature>
<feature type="compositionally biased region" description="Low complexity" evidence="2">
    <location>
        <begin position="11"/>
        <end position="25"/>
    </location>
</feature>
<dbReference type="Gramene" id="ABO96386">
    <property type="protein sequence ID" value="ABO96386"/>
    <property type="gene ID" value="OSTLU_92803"/>
</dbReference>
<feature type="compositionally biased region" description="Low complexity" evidence="2">
    <location>
        <begin position="270"/>
        <end position="287"/>
    </location>
</feature>
<sequence length="293" mass="32754">MPDPIRTARVASGSDADAAPDGVNADASASLERALALERAKTTTLEEELRRVRSSAEKLAQTVEAEEEFLVRTLNKKLDALTHENATLTHAMRTQRVDDALERRLRTLQEEKVQMENALEREQECMMHRLTSVLENLGRENQSVSKERDRLSFETARLREEKVRMENALESEEEHIVNLLQGQISLLLKRNRALERQVRALGGMVSDSDYVSDDPVMSPKRASGQFAFGSARDAFANRKTRPAGSSVPTSPFESDRSMSPSRRGVEARRTSNASARSISSESRSPRTSVDRTS</sequence>
<evidence type="ECO:0000256" key="1">
    <source>
        <dbReference type="SAM" id="Coils"/>
    </source>
</evidence>
<feature type="region of interest" description="Disordered" evidence="2">
    <location>
        <begin position="235"/>
        <end position="293"/>
    </location>
</feature>
<dbReference type="eggNOG" id="KOG2129">
    <property type="taxonomic scope" value="Eukaryota"/>
</dbReference>
<dbReference type="Pfam" id="PF09755">
    <property type="entry name" value="DUF2046"/>
    <property type="match status" value="1"/>
</dbReference>
<dbReference type="AlphaFoldDB" id="A4RY18"/>
<evidence type="ECO:0000256" key="2">
    <source>
        <dbReference type="SAM" id="MobiDB-lite"/>
    </source>
</evidence>
<evidence type="ECO:0008006" key="5">
    <source>
        <dbReference type="Google" id="ProtNLM"/>
    </source>
</evidence>
<dbReference type="KEGG" id="olu:OSTLU_92803"/>
<dbReference type="OrthoDB" id="509410at2759"/>
<feature type="coiled-coil region" evidence="1">
    <location>
        <begin position="46"/>
        <end position="197"/>
    </location>
</feature>
<proteinExistence type="predicted"/>
<keyword evidence="1" id="KW-0175">Coiled coil</keyword>
<dbReference type="HOGENOM" id="CLU_951201_0_0_1"/>
<protein>
    <recommendedName>
        <fullName evidence="5">Coiled-coil domain-containing protein 6</fullName>
    </recommendedName>
</protein>
<feature type="region of interest" description="Disordered" evidence="2">
    <location>
        <begin position="1"/>
        <end position="25"/>
    </location>
</feature>
<accession>A4RY18</accession>
<organism evidence="3 4">
    <name type="scientific">Ostreococcus lucimarinus (strain CCE9901)</name>
    <dbReference type="NCBI Taxonomy" id="436017"/>
    <lineage>
        <taxon>Eukaryota</taxon>
        <taxon>Viridiplantae</taxon>
        <taxon>Chlorophyta</taxon>
        <taxon>Mamiellophyceae</taxon>
        <taxon>Mamiellales</taxon>
        <taxon>Bathycoccaceae</taxon>
        <taxon>Ostreococcus</taxon>
    </lineage>
</organism>
<name>A4RY18_OSTLU</name>
<dbReference type="InterPro" id="IPR019152">
    <property type="entry name" value="DUF2046"/>
</dbReference>
<dbReference type="EMBL" id="CP000585">
    <property type="protein sequence ID" value="ABO96386.1"/>
    <property type="molecule type" value="Genomic_DNA"/>
</dbReference>
<keyword evidence="4" id="KW-1185">Reference proteome</keyword>
<dbReference type="PANTHER" id="PTHR15276:SF0">
    <property type="entry name" value="COILED-COIL DOMAIN-CONTAINING PROTEIN 6"/>
    <property type="match status" value="1"/>
</dbReference>
<evidence type="ECO:0000313" key="4">
    <source>
        <dbReference type="Proteomes" id="UP000001568"/>
    </source>
</evidence>
<evidence type="ECO:0000313" key="3">
    <source>
        <dbReference type="EMBL" id="ABO96386.1"/>
    </source>
</evidence>
<reference evidence="3 4" key="1">
    <citation type="journal article" date="2007" name="Proc. Natl. Acad. Sci. U.S.A.">
        <title>The tiny eukaryote Ostreococcus provides genomic insights into the paradox of plankton speciation.</title>
        <authorList>
            <person name="Palenik B."/>
            <person name="Grimwood J."/>
            <person name="Aerts A."/>
            <person name="Rouze P."/>
            <person name="Salamov A."/>
            <person name="Putnam N."/>
            <person name="Dupont C."/>
            <person name="Jorgensen R."/>
            <person name="Derelle E."/>
            <person name="Rombauts S."/>
            <person name="Zhou K."/>
            <person name="Otillar R."/>
            <person name="Merchant S.S."/>
            <person name="Podell S."/>
            <person name="Gaasterland T."/>
            <person name="Napoli C."/>
            <person name="Gendler K."/>
            <person name="Manuell A."/>
            <person name="Tai V."/>
            <person name="Vallon O."/>
            <person name="Piganeau G."/>
            <person name="Jancek S."/>
            <person name="Heijde M."/>
            <person name="Jabbari K."/>
            <person name="Bowler C."/>
            <person name="Lohr M."/>
            <person name="Robbens S."/>
            <person name="Werner G."/>
            <person name="Dubchak I."/>
            <person name="Pazour G.J."/>
            <person name="Ren Q."/>
            <person name="Paulsen I."/>
            <person name="Delwiche C."/>
            <person name="Schmutz J."/>
            <person name="Rokhsar D."/>
            <person name="Van de Peer Y."/>
            <person name="Moreau H."/>
            <person name="Grigoriev I.V."/>
        </authorList>
    </citation>
    <scope>NUCLEOTIDE SEQUENCE [LARGE SCALE GENOMIC DNA]</scope>
    <source>
        <strain evidence="3 4">CCE9901</strain>
    </source>
</reference>
<dbReference type="GeneID" id="5002007"/>
<dbReference type="PANTHER" id="PTHR15276">
    <property type="entry name" value="H4 D10S170 PROTEIN-RELATED"/>
    <property type="match status" value="1"/>
</dbReference>
<dbReference type="OMA" id="CGDNANA"/>
<gene>
    <name evidence="3" type="ORF">OSTLU_92803</name>
</gene>
<dbReference type="RefSeq" id="XP_001418093.1">
    <property type="nucleotide sequence ID" value="XM_001418056.1"/>
</dbReference>